<feature type="domain" description="CCHC-type" evidence="3">
    <location>
        <begin position="238"/>
        <end position="253"/>
    </location>
</feature>
<dbReference type="InterPro" id="IPR012337">
    <property type="entry name" value="RNaseH-like_sf"/>
</dbReference>
<proteinExistence type="predicted"/>
<protein>
    <recommendedName>
        <fullName evidence="3">CCHC-type domain-containing protein</fullName>
    </recommendedName>
</protein>
<evidence type="ECO:0000256" key="2">
    <source>
        <dbReference type="SAM" id="MobiDB-lite"/>
    </source>
</evidence>
<dbReference type="SUPFAM" id="SSF56219">
    <property type="entry name" value="DNase I-like"/>
    <property type="match status" value="1"/>
</dbReference>
<sequence>MILPPEATANEKTSKRQRRRDEALPDTTPPLTSSMDYDDIDLFDDNVEVGESNGIPFINFSDRVQNLAINSMDLTILVKILGRRIGYNTLYNGYSPCGNLATLSSCSTLENNHFLVKFSARLDYLSALTDGPWVIFGHYLTVEPCSIDFDPSQSHPSRIIAWVRLPGIPITWYKRSLIQAISEKLGSIIKIHYQTNNGRRGHFARMAVTLNLNKLIISNLEINGRIQFVEHEGIPLVCFNCGIYGHFNDFCPNRASEVSQVDNQHMHHCPQPPLLFHKNPMVIGCFLRKSSVETDPNPVAPILQLDTATQVATPPSIANQNTCAPPSKPHPQTFDHHHWYSKPQLCRPFPLALSHSRQGQPPQLDSSSHNAVSIAPDDTPKVLASATTFPSVMEPHFLVPLHGDLARPSKPPDPPHQQIAALSHLGPPAVPTIVSQNGYESMNFLRVMRQYLHDNNSDICVLVETRISRANTEIVINGWNFPNSFRIEAGGYADCIWLCWYDTIHIDISSYHFQFLHCHVTDKRRYGRSSFLAIFVYASPNASKQKYCWFYMRTLIDFVTKPWILVGDFNATLSIEDRSGYASSSTLEASFQDLVFDCGLHDLGHHGPRFTWFNGYYSDCWDSSLPISEAIVKFSKAVADWNKNIFGVIGKNKRILMARLRGVQHCMGLRRSRNLLNLESKLLQELEVILDQEEQLWIQKSRTAVIGVIRAVFDRPSGNSQFHSESVVFYGSPFKINSLPIMYAALASSLLIHRVLFVAVSRKLSCTSSMTAREFTTSGVICLNTDDVYPTSTGRGSIDGLLRNSSGDCLLAFCRDIGISLILETELWAILDGLQAAWHYGCDRLVVQTDSMDVYHLLSPPASTSPFTLVCAIVSLYNRAWYVEFQVEFQKINREANAAAHYIAKMGTSPYGSRITFVQPSAPLEVLLHRDVSGPPYVRLTR</sequence>
<dbReference type="InterPro" id="IPR036875">
    <property type="entry name" value="Znf_CCHC_sf"/>
</dbReference>
<name>A0A6A2ZN89_HIBSY</name>
<dbReference type="SUPFAM" id="SSF53098">
    <property type="entry name" value="Ribonuclease H-like"/>
    <property type="match status" value="1"/>
</dbReference>
<dbReference type="InterPro" id="IPR040256">
    <property type="entry name" value="At4g02000-like"/>
</dbReference>
<dbReference type="GO" id="GO:0003676">
    <property type="term" value="F:nucleic acid binding"/>
    <property type="evidence" value="ECO:0007669"/>
    <property type="project" value="InterPro"/>
</dbReference>
<evidence type="ECO:0000313" key="5">
    <source>
        <dbReference type="Proteomes" id="UP000436088"/>
    </source>
</evidence>
<comment type="caution">
    <text evidence="4">The sequence shown here is derived from an EMBL/GenBank/DDBJ whole genome shotgun (WGS) entry which is preliminary data.</text>
</comment>
<dbReference type="EMBL" id="VEPZ02001131">
    <property type="protein sequence ID" value="KAE8692779.1"/>
    <property type="molecule type" value="Genomic_DNA"/>
</dbReference>
<evidence type="ECO:0000259" key="3">
    <source>
        <dbReference type="PROSITE" id="PS50158"/>
    </source>
</evidence>
<dbReference type="InterPro" id="IPR036691">
    <property type="entry name" value="Endo/exonu/phosph_ase_sf"/>
</dbReference>
<reference evidence="4" key="1">
    <citation type="submission" date="2019-09" db="EMBL/GenBank/DDBJ databases">
        <title>Draft genome information of white flower Hibiscus syriacus.</title>
        <authorList>
            <person name="Kim Y.-M."/>
        </authorList>
    </citation>
    <scope>NUCLEOTIDE SEQUENCE [LARGE SCALE GENOMIC DNA]</scope>
    <source>
        <strain evidence="4">YM2019G1</strain>
    </source>
</reference>
<feature type="region of interest" description="Disordered" evidence="2">
    <location>
        <begin position="353"/>
        <end position="375"/>
    </location>
</feature>
<feature type="compositionally biased region" description="Polar residues" evidence="2">
    <location>
        <begin position="355"/>
        <end position="371"/>
    </location>
</feature>
<organism evidence="4 5">
    <name type="scientific">Hibiscus syriacus</name>
    <name type="common">Rose of Sharon</name>
    <dbReference type="NCBI Taxonomy" id="106335"/>
    <lineage>
        <taxon>Eukaryota</taxon>
        <taxon>Viridiplantae</taxon>
        <taxon>Streptophyta</taxon>
        <taxon>Embryophyta</taxon>
        <taxon>Tracheophyta</taxon>
        <taxon>Spermatophyta</taxon>
        <taxon>Magnoliopsida</taxon>
        <taxon>eudicotyledons</taxon>
        <taxon>Gunneridae</taxon>
        <taxon>Pentapetalae</taxon>
        <taxon>rosids</taxon>
        <taxon>malvids</taxon>
        <taxon>Malvales</taxon>
        <taxon>Malvaceae</taxon>
        <taxon>Malvoideae</taxon>
        <taxon>Hibiscus</taxon>
    </lineage>
</organism>
<gene>
    <name evidence="4" type="ORF">F3Y22_tig00110831pilonHSYRG00755</name>
</gene>
<dbReference type="Gene3D" id="3.60.10.10">
    <property type="entry name" value="Endonuclease/exonuclease/phosphatase"/>
    <property type="match status" value="1"/>
</dbReference>
<dbReference type="Pfam" id="PF13456">
    <property type="entry name" value="RVT_3"/>
    <property type="match status" value="1"/>
</dbReference>
<evidence type="ECO:0000313" key="4">
    <source>
        <dbReference type="EMBL" id="KAE8692779.1"/>
    </source>
</evidence>
<dbReference type="GO" id="GO:0008270">
    <property type="term" value="F:zinc ion binding"/>
    <property type="evidence" value="ECO:0007669"/>
    <property type="project" value="UniProtKB-KW"/>
</dbReference>
<dbReference type="SUPFAM" id="SSF57756">
    <property type="entry name" value="Retrovirus zinc finger-like domains"/>
    <property type="match status" value="1"/>
</dbReference>
<keyword evidence="1" id="KW-0479">Metal-binding</keyword>
<dbReference type="InterPro" id="IPR001878">
    <property type="entry name" value="Znf_CCHC"/>
</dbReference>
<dbReference type="Proteomes" id="UP000436088">
    <property type="component" value="Unassembled WGS sequence"/>
</dbReference>
<dbReference type="PANTHER" id="PTHR31286:SF173">
    <property type="entry name" value="DUF4283 DOMAIN-CONTAINING PROTEIN"/>
    <property type="match status" value="1"/>
</dbReference>
<evidence type="ECO:0000256" key="1">
    <source>
        <dbReference type="PROSITE-ProRule" id="PRU00047"/>
    </source>
</evidence>
<keyword evidence="1" id="KW-0863">Zinc-finger</keyword>
<dbReference type="Gene3D" id="3.30.420.10">
    <property type="entry name" value="Ribonuclease H-like superfamily/Ribonuclease H"/>
    <property type="match status" value="1"/>
</dbReference>
<dbReference type="GO" id="GO:0004523">
    <property type="term" value="F:RNA-DNA hybrid ribonuclease activity"/>
    <property type="evidence" value="ECO:0007669"/>
    <property type="project" value="InterPro"/>
</dbReference>
<accession>A0A6A2ZN89</accession>
<dbReference type="PROSITE" id="PS50158">
    <property type="entry name" value="ZF_CCHC"/>
    <property type="match status" value="1"/>
</dbReference>
<dbReference type="InterPro" id="IPR036397">
    <property type="entry name" value="RNaseH_sf"/>
</dbReference>
<dbReference type="InterPro" id="IPR044730">
    <property type="entry name" value="RNase_H-like_dom_plant"/>
</dbReference>
<keyword evidence="5" id="KW-1185">Reference proteome</keyword>
<dbReference type="PANTHER" id="PTHR31286">
    <property type="entry name" value="GLYCINE-RICH CELL WALL STRUCTURAL PROTEIN 1.8-LIKE"/>
    <property type="match status" value="1"/>
</dbReference>
<dbReference type="InterPro" id="IPR002156">
    <property type="entry name" value="RNaseH_domain"/>
</dbReference>
<dbReference type="CDD" id="cd06222">
    <property type="entry name" value="RNase_H_like"/>
    <property type="match status" value="1"/>
</dbReference>
<dbReference type="AlphaFoldDB" id="A0A6A2ZN89"/>
<feature type="region of interest" description="Disordered" evidence="2">
    <location>
        <begin position="1"/>
        <end position="35"/>
    </location>
</feature>
<keyword evidence="1" id="KW-0862">Zinc</keyword>